<reference evidence="1 2" key="1">
    <citation type="submission" date="2014-10" db="EMBL/GenBank/DDBJ databases">
        <title>Draft genome of the hookworm Ancylostoma caninum.</title>
        <authorList>
            <person name="Mitreva M."/>
        </authorList>
    </citation>
    <scope>NUCLEOTIDE SEQUENCE [LARGE SCALE GENOMIC DNA]</scope>
    <source>
        <strain evidence="1 2">Baltimore</strain>
    </source>
</reference>
<comment type="caution">
    <text evidence="1">The sequence shown here is derived from an EMBL/GenBank/DDBJ whole genome shotgun (WGS) entry which is preliminary data.</text>
</comment>
<evidence type="ECO:0000313" key="1">
    <source>
        <dbReference type="EMBL" id="RCN40338.1"/>
    </source>
</evidence>
<keyword evidence="2" id="KW-1185">Reference proteome</keyword>
<name>A0A368G9F6_ANCCA</name>
<protein>
    <submittedName>
        <fullName evidence="1">Uncharacterized protein</fullName>
    </submittedName>
</protein>
<dbReference type="AlphaFoldDB" id="A0A368G9F6"/>
<dbReference type="EMBL" id="JOJR01000290">
    <property type="protein sequence ID" value="RCN40338.1"/>
    <property type="molecule type" value="Genomic_DNA"/>
</dbReference>
<accession>A0A368G9F6</accession>
<proteinExistence type="predicted"/>
<organism evidence="1 2">
    <name type="scientific">Ancylostoma caninum</name>
    <name type="common">Dog hookworm</name>
    <dbReference type="NCBI Taxonomy" id="29170"/>
    <lineage>
        <taxon>Eukaryota</taxon>
        <taxon>Metazoa</taxon>
        <taxon>Ecdysozoa</taxon>
        <taxon>Nematoda</taxon>
        <taxon>Chromadorea</taxon>
        <taxon>Rhabditida</taxon>
        <taxon>Rhabditina</taxon>
        <taxon>Rhabditomorpha</taxon>
        <taxon>Strongyloidea</taxon>
        <taxon>Ancylostomatidae</taxon>
        <taxon>Ancylostomatinae</taxon>
        <taxon>Ancylostoma</taxon>
    </lineage>
</organism>
<dbReference type="SUPFAM" id="SSF52058">
    <property type="entry name" value="L domain-like"/>
    <property type="match status" value="1"/>
</dbReference>
<gene>
    <name evidence="1" type="ORF">ANCCAN_13724</name>
</gene>
<evidence type="ECO:0000313" key="2">
    <source>
        <dbReference type="Proteomes" id="UP000252519"/>
    </source>
</evidence>
<feature type="non-terminal residue" evidence="1">
    <location>
        <position position="1"/>
    </location>
</feature>
<dbReference type="Proteomes" id="UP000252519">
    <property type="component" value="Unassembled WGS sequence"/>
</dbReference>
<sequence>SLNDGSRIFISGAETCYVHSVKDLERNASECTALDLNTYLDHDIVRSDKFFDFIKNIGEYVLFMLARSDLRKFTDLSVIKLRDGASVSIENTDLEKLPKFEWEDGAKVTFIIVDNHNLDTSELLEQIKARKLEGSTVQRPFGEFPEIVARAS</sequence>